<proteinExistence type="predicted"/>
<protein>
    <submittedName>
        <fullName evidence="2">DUF927 domain-containing protein</fullName>
    </submittedName>
</protein>
<name>A0AB38YWQ0_9GAMM</name>
<reference evidence="2" key="1">
    <citation type="submission" date="2023-09" db="EMBL/GenBank/DDBJ databases">
        <title>Acinetobacter soli.</title>
        <authorList>
            <person name="Kim B."/>
            <person name="Kim D."/>
            <person name="Park D."/>
        </authorList>
    </citation>
    <scope>NUCLEOTIDE SEQUENCE</scope>
    <source>
        <strain evidence="2">2023.05</strain>
    </source>
</reference>
<organism evidence="2 3">
    <name type="scientific">Acinetobacter soli</name>
    <dbReference type="NCBI Taxonomy" id="487316"/>
    <lineage>
        <taxon>Bacteria</taxon>
        <taxon>Pseudomonadati</taxon>
        <taxon>Pseudomonadota</taxon>
        <taxon>Gammaproteobacteria</taxon>
        <taxon>Moraxellales</taxon>
        <taxon>Moraxellaceae</taxon>
        <taxon>Acinetobacter</taxon>
    </lineage>
</organism>
<dbReference type="Proteomes" id="UP001256400">
    <property type="component" value="Chromosome"/>
</dbReference>
<feature type="domain" description="DUF927" evidence="1">
    <location>
        <begin position="260"/>
        <end position="538"/>
    </location>
</feature>
<evidence type="ECO:0000313" key="3">
    <source>
        <dbReference type="Proteomes" id="UP001256400"/>
    </source>
</evidence>
<gene>
    <name evidence="2" type="ORF">RHP80_15590</name>
</gene>
<dbReference type="Pfam" id="PF06048">
    <property type="entry name" value="DUF927"/>
    <property type="match status" value="1"/>
</dbReference>
<dbReference type="AlphaFoldDB" id="A0AB38YWQ0"/>
<evidence type="ECO:0000259" key="1">
    <source>
        <dbReference type="Pfam" id="PF06048"/>
    </source>
</evidence>
<dbReference type="InterPro" id="IPR009270">
    <property type="entry name" value="DUF927"/>
</dbReference>
<sequence length="821" mass="92487">MNIKPSWDTTGDLLEAVDPTPEQIISNCLKLKSEDAKHLQHGIIQRFGSPLQPIYVDESSVDINGVNYQNPLILPIYDEHLTLVQCAVLQDGQSISVIPDRLAKGFACYGDMQKDKPIIVTYNLESFFKVAQTGYAVVLVILPNLCNKNLTELKPFDFEQIQFVINQLLKSGFDRLYIPVRPEQIQLDPFQKLQQNTAVKLLNQYLKIDQNEYLIELSKDEPVQEINAFLDEAIALLPQADILPKGHLAKPYRYGDGYFHILDTGVFFVEKDKSGNEYKRYVCSPILVKAKTSDRTSNDWGRLLVWTDDAGIEHRWAVSMELFQGDGVDLRKALAHQGVTIAPDRKARELFQCYLMTYPVTTKALCVDSVGWHGDVYVLPHQNIGVQDADSVVYQASHGLDNRYQQVGTLSQWRDEIAKPVQAHSKLVFSLSTAFAGQLLKPLGQQGKGFHLKGTSSKGKSTALYLACSVWGNPKTFFRTWKATGNALEHTAHLHNDGFLALDEIGEIANPRELGNTIYMLANGLGKGRMSRQLAMRELKRWDLNFLSNGECSLKDIMQENGQKTKLGQEIRLIEIDVDQAQYGVFDCIDFAEDGAKQSNLLNERVKEAYGVAGVEWLKYLTAKKTERIQQAKAIFDQYQSELTAHHTQGHINRVASSFALVAVAGELATQAGITGWDAGTAFKSAKQVFDVWLHNFEYQGNYAEREILSQVKAFFEAHGSSRFESLVTSRHPDGEIIRARIPNRVGYYDQDNKQYLVSSTMFKNEICVGMNENIVKQTLKNHGWLDCEDGRYTKRVSSNLPDGTRPTMMHFSSVAMSIFN</sequence>
<dbReference type="EMBL" id="CP134206">
    <property type="protein sequence ID" value="WND05574.1"/>
    <property type="molecule type" value="Genomic_DNA"/>
</dbReference>
<dbReference type="RefSeq" id="WP_310864750.1">
    <property type="nucleotide sequence ID" value="NZ_CP134206.1"/>
</dbReference>
<accession>A0AB38YWQ0</accession>
<evidence type="ECO:0000313" key="2">
    <source>
        <dbReference type="EMBL" id="WND05574.1"/>
    </source>
</evidence>